<dbReference type="EMBL" id="LMWW01000006">
    <property type="protein sequence ID" value="KUN88079.1"/>
    <property type="molecule type" value="Genomic_DNA"/>
</dbReference>
<name>A0A124I4X0_9ACTN</name>
<evidence type="ECO:0000313" key="1">
    <source>
        <dbReference type="EMBL" id="KUN88079.1"/>
    </source>
</evidence>
<protein>
    <submittedName>
        <fullName evidence="1">Uncharacterized protein</fullName>
    </submittedName>
</protein>
<gene>
    <name evidence="1" type="ORF">AQJ64_03815</name>
</gene>
<comment type="caution">
    <text evidence="1">The sequence shown here is derived from an EMBL/GenBank/DDBJ whole genome shotgun (WGS) entry which is preliminary data.</text>
</comment>
<dbReference type="Proteomes" id="UP000052982">
    <property type="component" value="Unassembled WGS sequence"/>
</dbReference>
<organism evidence="1 2">
    <name type="scientific">Streptomyces griseoruber</name>
    <dbReference type="NCBI Taxonomy" id="1943"/>
    <lineage>
        <taxon>Bacteria</taxon>
        <taxon>Bacillati</taxon>
        <taxon>Actinomycetota</taxon>
        <taxon>Actinomycetes</taxon>
        <taxon>Kitasatosporales</taxon>
        <taxon>Streptomycetaceae</taxon>
        <taxon>Streptomyces</taxon>
    </lineage>
</organism>
<reference evidence="1 2" key="1">
    <citation type="submission" date="2015-10" db="EMBL/GenBank/DDBJ databases">
        <title>Draft genome sequence of Streptomyces griseoruber DSM 40281, type strain for the species Streptomyces griseoruber.</title>
        <authorList>
            <person name="Ruckert C."/>
            <person name="Winkler A."/>
            <person name="Kalinowski J."/>
            <person name="Kampfer P."/>
            <person name="Glaeser S."/>
        </authorList>
    </citation>
    <scope>NUCLEOTIDE SEQUENCE [LARGE SCALE GENOMIC DNA]</scope>
    <source>
        <strain evidence="1 2">DSM 40281</strain>
    </source>
</reference>
<dbReference type="AlphaFoldDB" id="A0A124I4X0"/>
<sequence length="90" mass="9704">MDVYSLRIKDGGDHEEPPAFIACVLLRRAYLALPQFDLTAVASSRLPFEHHGPLTRADLEIEPEAVVSGRPGEGLSAIAGHQLVSSIPTE</sequence>
<keyword evidence="2" id="KW-1185">Reference proteome</keyword>
<accession>A0A124I4X0</accession>
<evidence type="ECO:0000313" key="2">
    <source>
        <dbReference type="Proteomes" id="UP000052982"/>
    </source>
</evidence>
<proteinExistence type="predicted"/>